<comment type="caution">
    <text evidence="1">The sequence shown here is derived from an EMBL/GenBank/DDBJ whole genome shotgun (WGS) entry which is preliminary data.</text>
</comment>
<dbReference type="EMBL" id="VLYX01000012">
    <property type="protein sequence ID" value="MDR4327013.1"/>
    <property type="molecule type" value="Genomic_DNA"/>
</dbReference>
<name>A0AAJ2DN44_9BACI</name>
<sequence>MKNKILICRIDSIIEEEIDFLVNNQKVTGFNASPQEVVVNKEYEAEIDICVNDVLTVETQKEDKFFKIENIANGSYILFGKMLENNVLDVGFFITSDLLEDYKYLEGQYVYLQVDRLQLSFD</sequence>
<evidence type="ECO:0000313" key="2">
    <source>
        <dbReference type="Proteomes" id="UP001248134"/>
    </source>
</evidence>
<dbReference type="RefSeq" id="WP_098604423.1">
    <property type="nucleotide sequence ID" value="NZ_JARMDG010000035.1"/>
</dbReference>
<reference evidence="1" key="1">
    <citation type="submission" date="2019-07" db="EMBL/GenBank/DDBJ databases">
        <title>Phylogenomic Reclassification of ATCC Bacillus Strains and Various Taxa within the Genus Bacillus.</title>
        <authorList>
            <person name="Riojas M.A."/>
            <person name="Frank A.M."/>
            <person name="Fenn S.L."/>
            <person name="King S.P."/>
            <person name="Brower S.M."/>
            <person name="Hazbon M.H."/>
        </authorList>
    </citation>
    <scope>NUCLEOTIDE SEQUENCE</scope>
    <source>
        <strain evidence="1">NR-12239</strain>
    </source>
</reference>
<proteinExistence type="predicted"/>
<dbReference type="AlphaFoldDB" id="A0AAJ2DN44"/>
<organism evidence="1 2">
    <name type="scientific">Bacillus pseudomycoides</name>
    <dbReference type="NCBI Taxonomy" id="64104"/>
    <lineage>
        <taxon>Bacteria</taxon>
        <taxon>Bacillati</taxon>
        <taxon>Bacillota</taxon>
        <taxon>Bacilli</taxon>
        <taxon>Bacillales</taxon>
        <taxon>Bacillaceae</taxon>
        <taxon>Bacillus</taxon>
        <taxon>Bacillus cereus group</taxon>
    </lineage>
</organism>
<protein>
    <submittedName>
        <fullName evidence="1">Uncharacterized protein</fullName>
    </submittedName>
</protein>
<evidence type="ECO:0000313" key="1">
    <source>
        <dbReference type="EMBL" id="MDR4327013.1"/>
    </source>
</evidence>
<dbReference type="Proteomes" id="UP001248134">
    <property type="component" value="Unassembled WGS sequence"/>
</dbReference>
<accession>A0AAJ2DN44</accession>
<gene>
    <name evidence="1" type="ORF">FOS08_14070</name>
</gene>